<sequence>MKWQFVELQKYKTEALQFNEVVDLKDEITTTFGDVILDVTPLTVTGFAQADREDIIVHANVKGQLVTPSTRSLEPVAMPIDFDIDEVYLQDEAHADRYEIEDSVILVEDGVIDFNQALAEYVALSVPLQVLTEEEQNQPMPEGNGWAVISEDDFDKKKEEEPVQANTPLAGLADLFKDED</sequence>
<evidence type="ECO:0000313" key="3">
    <source>
        <dbReference type="Proteomes" id="UP000032289"/>
    </source>
</evidence>
<comment type="caution">
    <text evidence="2">The sequence shown here is derived from an EMBL/GenBank/DDBJ whole genome shotgun (WGS) entry which is preliminary data.</text>
</comment>
<dbReference type="PATRIC" id="fig|137591.24.peg.634"/>
<dbReference type="Proteomes" id="UP000032289">
    <property type="component" value="Unassembled WGS sequence"/>
</dbReference>
<organism evidence="2 3">
    <name type="scientific">Weissella cibaria</name>
    <dbReference type="NCBI Taxonomy" id="137591"/>
    <lineage>
        <taxon>Bacteria</taxon>
        <taxon>Bacillati</taxon>
        <taxon>Bacillota</taxon>
        <taxon>Bacilli</taxon>
        <taxon>Lactobacillales</taxon>
        <taxon>Lactobacillaceae</taxon>
        <taxon>Weissella</taxon>
    </lineage>
</organism>
<name>A0A0D1KKU6_9LACO</name>
<evidence type="ECO:0000256" key="1">
    <source>
        <dbReference type="SAM" id="MobiDB-lite"/>
    </source>
</evidence>
<evidence type="ECO:0000313" key="2">
    <source>
        <dbReference type="EMBL" id="KIU25269.1"/>
    </source>
</evidence>
<evidence type="ECO:0008006" key="4">
    <source>
        <dbReference type="Google" id="ProtNLM"/>
    </source>
</evidence>
<feature type="region of interest" description="Disordered" evidence="1">
    <location>
        <begin position="135"/>
        <end position="180"/>
    </location>
</feature>
<protein>
    <recommendedName>
        <fullName evidence="4">DUF177 domain-containing protein</fullName>
    </recommendedName>
</protein>
<dbReference type="InterPro" id="IPR003772">
    <property type="entry name" value="YceD"/>
</dbReference>
<reference evidence="2 3" key="1">
    <citation type="journal article" date="2015" name="Microbiology (Mosc.)">
        <title>Genomics of the Weissella cibaria species with an examination of its metabolic traits.</title>
        <authorList>
            <person name="Lynch K.M."/>
            <person name="Lucid A."/>
            <person name="Arendt E.K."/>
            <person name="Sleator R.D."/>
            <person name="Lucey B."/>
            <person name="Coffey A."/>
        </authorList>
    </citation>
    <scope>NUCLEOTIDE SEQUENCE [LARGE SCALE GENOMIC DNA]</scope>
    <source>
        <strain evidence="2 3">AB3b</strain>
    </source>
</reference>
<dbReference type="RefSeq" id="WP_043940837.1">
    <property type="nucleotide sequence ID" value="NZ_JWHT01000013.1"/>
</dbReference>
<accession>A0A0D1KKU6</accession>
<gene>
    <name evidence="2" type="ORF">ab3b_00657</name>
</gene>
<dbReference type="AlphaFoldDB" id="A0A0D1KKU6"/>
<dbReference type="EMBL" id="JWHT01000013">
    <property type="protein sequence ID" value="KIU25269.1"/>
    <property type="molecule type" value="Genomic_DNA"/>
</dbReference>
<proteinExistence type="predicted"/>
<dbReference type="Pfam" id="PF02620">
    <property type="entry name" value="YceD"/>
    <property type="match status" value="1"/>
</dbReference>